<reference evidence="1" key="1">
    <citation type="journal article" date="2025" name="Int. J. Syst. Evol. Microbiol.">
        <title>Inconstantimicrobium mannanitabidum sp. nov., a novel member of the family Clostridiaceae isolated from anoxic soil under the treatment of reductive soil disinfestation.</title>
        <authorList>
            <person name="Ueki A."/>
            <person name="Tonouchi A."/>
            <person name="Honma S."/>
            <person name="Kaku N."/>
            <person name="Ueki K."/>
        </authorList>
    </citation>
    <scope>NUCLEOTIDE SEQUENCE</scope>
    <source>
        <strain evidence="1">TW13</strain>
    </source>
</reference>
<name>A0ACB5RBS0_9CLOT</name>
<protein>
    <submittedName>
        <fullName evidence="1">Beta-N-acetylhexosaminidase</fullName>
    </submittedName>
</protein>
<sequence>MKKVFDKNLKFVSIAIMSIVTTSLVLTFKQKSIEAKTTLAAENNSIMQSGNNDIIPKPRSFQKGNGKFVLKKDASIYVKGNTDEETEEISKIAEFIKEKFKGSTGFELNIIKSDNPPAGSIYLTTVGSDQSLGNEGYKIETTGDIVKVIAYKPEGISRALQSLRQLLPAAIESKNVVTNVEWSIPVSTINDKPEYAYRGLMLDVARHFFTVDEVKRQIDHAALYKINSVHLHLSDDQGWRLEIKKWPDLTTIGGSTEVGGGPGGYYTQEQFKDLVKYAAERYVEIIPEFDMPGHSNAALASYGFLNPDGKKKPLYTDIKVGFSSFMTHDEKTYQFIEDVIKEVAEISPSKYIHIGGDEAENTKKEDYDYFVGRVSEIVKKHGKTPIGWDPIDTSPKIDLTTVLQNWKDSNQAAREKGMNIIVSIAKKAYLDMKYNEKTPYGLDWAGYIPVETAYKWDLTDYAPQKLVLGIEAPLWTETISDTKAMDYMIYPRLLGYAEIGWTPKEQRDWNEYRARLEKQGLRFKTLGINYYDDSSVWLRR</sequence>
<evidence type="ECO:0000313" key="2">
    <source>
        <dbReference type="Proteomes" id="UP001058074"/>
    </source>
</evidence>
<evidence type="ECO:0000313" key="1">
    <source>
        <dbReference type="EMBL" id="GKX66515.1"/>
    </source>
</evidence>
<dbReference type="Proteomes" id="UP001058074">
    <property type="component" value="Unassembled WGS sequence"/>
</dbReference>
<accession>A0ACB5RBS0</accession>
<proteinExistence type="predicted"/>
<dbReference type="EMBL" id="BROD01000001">
    <property type="protein sequence ID" value="GKX66515.1"/>
    <property type="molecule type" value="Genomic_DNA"/>
</dbReference>
<keyword evidence="2" id="KW-1185">Reference proteome</keyword>
<organism evidence="1 2">
    <name type="scientific">Inconstantimicrobium mannanitabidum</name>
    <dbReference type="NCBI Taxonomy" id="1604901"/>
    <lineage>
        <taxon>Bacteria</taxon>
        <taxon>Bacillati</taxon>
        <taxon>Bacillota</taxon>
        <taxon>Clostridia</taxon>
        <taxon>Eubacteriales</taxon>
        <taxon>Clostridiaceae</taxon>
        <taxon>Inconstantimicrobium</taxon>
    </lineage>
</organism>
<gene>
    <name evidence="1" type="ORF">rsdtw13_17730</name>
</gene>
<comment type="caution">
    <text evidence="1">The sequence shown here is derived from an EMBL/GenBank/DDBJ whole genome shotgun (WGS) entry which is preliminary data.</text>
</comment>